<proteinExistence type="predicted"/>
<comment type="caution">
    <text evidence="2">The sequence shown here is derived from an EMBL/GenBank/DDBJ whole genome shotgun (WGS) entry which is preliminary data.</text>
</comment>
<keyword evidence="3" id="KW-1185">Reference proteome</keyword>
<dbReference type="Gene3D" id="2.30.110.10">
    <property type="entry name" value="Electron Transport, Fmn-binding Protein, Chain A"/>
    <property type="match status" value="1"/>
</dbReference>
<reference evidence="3" key="1">
    <citation type="journal article" date="2019" name="Int. J. Syst. Evol. Microbiol.">
        <title>The Global Catalogue of Microorganisms (GCM) 10K type strain sequencing project: providing services to taxonomists for standard genome sequencing and annotation.</title>
        <authorList>
            <consortium name="The Broad Institute Genomics Platform"/>
            <consortium name="The Broad Institute Genome Sequencing Center for Infectious Disease"/>
            <person name="Wu L."/>
            <person name="Ma J."/>
        </authorList>
    </citation>
    <scope>NUCLEOTIDE SEQUENCE [LARGE SCALE GENOMIC DNA]</scope>
    <source>
        <strain evidence="3">CGMCC 1.15277</strain>
    </source>
</reference>
<keyword evidence="2" id="KW-0560">Oxidoreductase</keyword>
<accession>A0ABW1X351</accession>
<dbReference type="InterPro" id="IPR012349">
    <property type="entry name" value="Split_barrel_FMN-bd"/>
</dbReference>
<evidence type="ECO:0000313" key="2">
    <source>
        <dbReference type="EMBL" id="MFC6396940.1"/>
    </source>
</evidence>
<dbReference type="Pfam" id="PF01613">
    <property type="entry name" value="Flavin_Reduct"/>
    <property type="match status" value="1"/>
</dbReference>
<gene>
    <name evidence="2" type="ORF">ACFP57_08080</name>
</gene>
<name>A0ABW1X351_9ACTN</name>
<feature type="domain" description="Flavin reductase like" evidence="1">
    <location>
        <begin position="21"/>
        <end position="166"/>
    </location>
</feature>
<sequence length="167" mass="17731">MTIHAEHPFASSGRDLGRQIRARLGGRVALLTTGQGRSRVGLTVSSVLVAGGEPWRAVVLLDPDSDLAESLEVGSPAVLQLLSGPHRYLADAFAGLAPAPGGLFTLGDWEQTEWGPRLSEAESWAGVRVESRRTIGWSEEFVLALEGGAAGESAEPLHHVRGAYRTL</sequence>
<dbReference type="InterPro" id="IPR002563">
    <property type="entry name" value="Flavin_Rdtase-like_dom"/>
</dbReference>
<dbReference type="RefSeq" id="WP_343885886.1">
    <property type="nucleotide sequence ID" value="NZ_BAAAKI010000011.1"/>
</dbReference>
<dbReference type="SUPFAM" id="SSF50475">
    <property type="entry name" value="FMN-binding split barrel"/>
    <property type="match status" value="1"/>
</dbReference>
<evidence type="ECO:0000313" key="3">
    <source>
        <dbReference type="Proteomes" id="UP001596266"/>
    </source>
</evidence>
<dbReference type="EC" id="1.5.1.-" evidence="2"/>
<evidence type="ECO:0000259" key="1">
    <source>
        <dbReference type="SMART" id="SM00903"/>
    </source>
</evidence>
<protein>
    <submittedName>
        <fullName evidence="2">Flavin reductase family protein</fullName>
        <ecNumber evidence="2">1.5.1.-</ecNumber>
    </submittedName>
</protein>
<dbReference type="GO" id="GO:0016491">
    <property type="term" value="F:oxidoreductase activity"/>
    <property type="evidence" value="ECO:0007669"/>
    <property type="project" value="UniProtKB-KW"/>
</dbReference>
<dbReference type="SMART" id="SM00903">
    <property type="entry name" value="Flavin_Reduct"/>
    <property type="match status" value="1"/>
</dbReference>
<dbReference type="Proteomes" id="UP001596266">
    <property type="component" value="Unassembled WGS sequence"/>
</dbReference>
<organism evidence="2 3">
    <name type="scientific">Luteococcus sanguinis</name>
    <dbReference type="NCBI Taxonomy" id="174038"/>
    <lineage>
        <taxon>Bacteria</taxon>
        <taxon>Bacillati</taxon>
        <taxon>Actinomycetota</taxon>
        <taxon>Actinomycetes</taxon>
        <taxon>Propionibacteriales</taxon>
        <taxon>Propionibacteriaceae</taxon>
        <taxon>Luteococcus</taxon>
    </lineage>
</organism>
<dbReference type="EMBL" id="JBHSUA010000016">
    <property type="protein sequence ID" value="MFC6396940.1"/>
    <property type="molecule type" value="Genomic_DNA"/>
</dbReference>